<dbReference type="Proteomes" id="UP000654918">
    <property type="component" value="Unassembled WGS sequence"/>
</dbReference>
<evidence type="ECO:0000313" key="2">
    <source>
        <dbReference type="EMBL" id="KAF6821850.1"/>
    </source>
</evidence>
<reference evidence="2" key="1">
    <citation type="journal article" date="2020" name="Phytopathology">
        <title>Genome Sequence Resources of Colletotrichum truncatum, C. plurivorum, C. musicola, and C. sojae: Four Species Pathogenic to Soybean (Glycine max).</title>
        <authorList>
            <person name="Rogerio F."/>
            <person name="Boufleur T.R."/>
            <person name="Ciampi-Guillardi M."/>
            <person name="Sukno S.A."/>
            <person name="Thon M.R."/>
            <person name="Massola Junior N.S."/>
            <person name="Baroncelli R."/>
        </authorList>
    </citation>
    <scope>NUCLEOTIDE SEQUENCE</scope>
    <source>
        <strain evidence="2">LFN00145</strain>
    </source>
</reference>
<organism evidence="2 3">
    <name type="scientific">Colletotrichum plurivorum</name>
    <dbReference type="NCBI Taxonomy" id="2175906"/>
    <lineage>
        <taxon>Eukaryota</taxon>
        <taxon>Fungi</taxon>
        <taxon>Dikarya</taxon>
        <taxon>Ascomycota</taxon>
        <taxon>Pezizomycotina</taxon>
        <taxon>Sordariomycetes</taxon>
        <taxon>Hypocreomycetidae</taxon>
        <taxon>Glomerellales</taxon>
        <taxon>Glomerellaceae</taxon>
        <taxon>Colletotrichum</taxon>
        <taxon>Colletotrichum orchidearum species complex</taxon>
    </lineage>
</organism>
<proteinExistence type="predicted"/>
<dbReference type="EMBL" id="WIGO01000253">
    <property type="protein sequence ID" value="KAF6821850.1"/>
    <property type="molecule type" value="Genomic_DNA"/>
</dbReference>
<evidence type="ECO:0000256" key="1">
    <source>
        <dbReference type="SAM" id="MobiDB-lite"/>
    </source>
</evidence>
<feature type="compositionally biased region" description="Acidic residues" evidence="1">
    <location>
        <begin position="52"/>
        <end position="62"/>
    </location>
</feature>
<feature type="region of interest" description="Disordered" evidence="1">
    <location>
        <begin position="43"/>
        <end position="72"/>
    </location>
</feature>
<evidence type="ECO:0000313" key="3">
    <source>
        <dbReference type="Proteomes" id="UP000654918"/>
    </source>
</evidence>
<feature type="compositionally biased region" description="Low complexity" evidence="1">
    <location>
        <begin position="97"/>
        <end position="106"/>
    </location>
</feature>
<accession>A0A8H6JZW7</accession>
<dbReference type="AlphaFoldDB" id="A0A8H6JZW7"/>
<protein>
    <submittedName>
        <fullName evidence="2">Uncharacterized protein</fullName>
    </submittedName>
</protein>
<sequence>MLIDDNDRTPAFSPAGSDEAVTNMACFSFFWVHQPLPARFMRCPQPDRGSGPDDDDVGDEVGIDPKRVSNDGHPGFIPFLPWAEAAKRRSEANGVMSSPPSGSSQSCRHSAGRPLLIPVAVHTSLSFQDVKLDDRLQESWRGRTAPNWPAAWLSSPGKQPVKTAGSCPISGTCPASLLRTALRKLNVP</sequence>
<comment type="caution">
    <text evidence="2">The sequence shown here is derived from an EMBL/GenBank/DDBJ whole genome shotgun (WGS) entry which is preliminary data.</text>
</comment>
<gene>
    <name evidence="2" type="ORF">CPLU01_12363</name>
</gene>
<keyword evidence="3" id="KW-1185">Reference proteome</keyword>
<name>A0A8H6JZW7_9PEZI</name>
<feature type="region of interest" description="Disordered" evidence="1">
    <location>
        <begin position="90"/>
        <end position="109"/>
    </location>
</feature>